<protein>
    <recommendedName>
        <fullName evidence="4">C-methyltransferase domain-containing protein</fullName>
    </recommendedName>
</protein>
<evidence type="ECO:0000259" key="2">
    <source>
        <dbReference type="Pfam" id="PF08484"/>
    </source>
</evidence>
<feature type="non-terminal residue" evidence="3">
    <location>
        <position position="1"/>
    </location>
</feature>
<organism evidence="3">
    <name type="scientific">marine metagenome</name>
    <dbReference type="NCBI Taxonomy" id="408172"/>
    <lineage>
        <taxon>unclassified sequences</taxon>
        <taxon>metagenomes</taxon>
        <taxon>ecological metagenomes</taxon>
    </lineage>
</organism>
<evidence type="ECO:0000313" key="3">
    <source>
        <dbReference type="EMBL" id="SVB79770.1"/>
    </source>
</evidence>
<dbReference type="EMBL" id="UINC01058001">
    <property type="protein sequence ID" value="SVB79770.1"/>
    <property type="molecule type" value="Genomic_DNA"/>
</dbReference>
<dbReference type="Gene3D" id="3.40.50.720">
    <property type="entry name" value="NAD(P)-binding Rossmann-like Domain"/>
    <property type="match status" value="1"/>
</dbReference>
<dbReference type="InterPro" id="IPR013630">
    <property type="entry name" value="Methyltransf_Zn-bd_dom_put"/>
</dbReference>
<dbReference type="SUPFAM" id="SSF53335">
    <property type="entry name" value="S-adenosyl-L-methionine-dependent methyltransferases"/>
    <property type="match status" value="1"/>
</dbReference>
<dbReference type="Gene3D" id="6.20.50.110">
    <property type="entry name" value="Methyltransferase, zinc-binding domain"/>
    <property type="match status" value="1"/>
</dbReference>
<gene>
    <name evidence="3" type="ORF">METZ01_LOCUS232624</name>
</gene>
<dbReference type="InterPro" id="IPR029063">
    <property type="entry name" value="SAM-dependent_MTases_sf"/>
</dbReference>
<evidence type="ECO:0000259" key="1">
    <source>
        <dbReference type="Pfam" id="PF08421"/>
    </source>
</evidence>
<dbReference type="InterPro" id="IPR038576">
    <property type="entry name" value="Methyltransf_Zn-bd_dom_put_sf"/>
</dbReference>
<accession>A0A382GXJ8</accession>
<feature type="domain" description="Methyltransferase putative zinc binding" evidence="1">
    <location>
        <begin position="9"/>
        <end position="74"/>
    </location>
</feature>
<proteinExistence type="predicted"/>
<feature type="non-terminal residue" evidence="3">
    <location>
        <position position="416"/>
    </location>
</feature>
<feature type="domain" description="C-methyltransferase" evidence="2">
    <location>
        <begin position="254"/>
        <end position="411"/>
    </location>
</feature>
<dbReference type="AlphaFoldDB" id="A0A382GXJ8"/>
<sequence>VLYKEIEYCRICGNHQLDLILDLGMLSLTGVFPKSKNEKVPTGPLNLIKCNESHSKNSCGLVQLRESYNPELMYGQNYGYRSGLNNSMVQHLHNKVKKILDCVSLNSEDIVVDIGSNDSTLLRAYPKKKLNLVGFDPTGTKFKKFYPDHITLIADFFNSKSFKKKFGKKKAKVITSIAMFYDLEKPLEFVREVYGILSEDGIWVLEQSYMPRMLEVKAFDTICHEHLEYYRLKQIYWMMNKVGFKIIDIEFNQTNGGSFSVTVAKSESPLKETPSLERLLIEEENKGLSTNRPYDEFRKKVFEFKIQIRELLNKIHDEKGVVIGYGASTKGNIILQFADITSKDIPYIGEVNADKFGCYTPGTLIPIISEEEARGMNPDYFFIFPWHFKEFILKKERTKHNKKIALLFPLPSIETF</sequence>
<reference evidence="3" key="1">
    <citation type="submission" date="2018-05" db="EMBL/GenBank/DDBJ databases">
        <authorList>
            <person name="Lanie J.A."/>
            <person name="Ng W.-L."/>
            <person name="Kazmierczak K.M."/>
            <person name="Andrzejewski T.M."/>
            <person name="Davidsen T.M."/>
            <person name="Wayne K.J."/>
            <person name="Tettelin H."/>
            <person name="Glass J.I."/>
            <person name="Rusch D."/>
            <person name="Podicherti R."/>
            <person name="Tsui H.-C.T."/>
            <person name="Winkler M.E."/>
        </authorList>
    </citation>
    <scope>NUCLEOTIDE SEQUENCE</scope>
</reference>
<dbReference type="Pfam" id="PF08421">
    <property type="entry name" value="Methyltransf_13"/>
    <property type="match status" value="1"/>
</dbReference>
<dbReference type="Gene3D" id="3.40.50.150">
    <property type="entry name" value="Vaccinia Virus protein VP39"/>
    <property type="match status" value="1"/>
</dbReference>
<dbReference type="Pfam" id="PF13489">
    <property type="entry name" value="Methyltransf_23"/>
    <property type="match status" value="1"/>
</dbReference>
<evidence type="ECO:0008006" key="4">
    <source>
        <dbReference type="Google" id="ProtNLM"/>
    </source>
</evidence>
<dbReference type="InterPro" id="IPR013691">
    <property type="entry name" value="MeTrfase_14"/>
</dbReference>
<dbReference type="Pfam" id="PF08484">
    <property type="entry name" value="Methyltransf_14"/>
    <property type="match status" value="1"/>
</dbReference>
<name>A0A382GXJ8_9ZZZZ</name>